<keyword evidence="2" id="KW-1185">Reference proteome</keyword>
<evidence type="ECO:0000313" key="2">
    <source>
        <dbReference type="Proteomes" id="UP000805704"/>
    </source>
</evidence>
<gene>
    <name evidence="1" type="ORF">GBF38_007691</name>
</gene>
<protein>
    <submittedName>
        <fullName evidence="1">Uncharacterized protein</fullName>
    </submittedName>
</protein>
<proteinExistence type="predicted"/>
<accession>A0ACB7EN63</accession>
<evidence type="ECO:0000313" key="1">
    <source>
        <dbReference type="EMBL" id="KAG8003267.1"/>
    </source>
</evidence>
<name>A0ACB7EN63_NIBAL</name>
<reference evidence="1" key="1">
    <citation type="submission" date="2020-04" db="EMBL/GenBank/DDBJ databases">
        <title>A chromosome-scale assembly and high-density genetic map of the yellow drum (Nibea albiflora) genome.</title>
        <authorList>
            <person name="Xu D."/>
            <person name="Zhang W."/>
            <person name="Chen R."/>
            <person name="Tan P."/>
            <person name="Wang L."/>
            <person name="Song H."/>
            <person name="Tian L."/>
            <person name="Zhu Q."/>
            <person name="Wang B."/>
        </authorList>
    </citation>
    <scope>NUCLEOTIDE SEQUENCE</scope>
    <source>
        <strain evidence="1">ZJHYS-2018</strain>
    </source>
</reference>
<dbReference type="Proteomes" id="UP000805704">
    <property type="component" value="Chromosome 4"/>
</dbReference>
<sequence>MSNFVRHLKLHKERYEEYQKNKNSVDEPQQPSISQLLDTRVRRYSMSHPQQKAITNAILSDLIIDCNFPLSIVENKSFRHFLAGQQVYPKLILQDAAETELPVHVLVPEVELEDMEGEGLFAAYHKRQKRGVGTPPAVQLSHYIDMAEGQNALLFWALNSKTLPSLFQVAIRALAVPASSAPVDQVFSHGGVILRPHRAQMTDRLLANLIFCKCNAV</sequence>
<comment type="caution">
    <text evidence="1">The sequence shown here is derived from an EMBL/GenBank/DDBJ whole genome shotgun (WGS) entry which is preliminary data.</text>
</comment>
<dbReference type="EMBL" id="CM024792">
    <property type="protein sequence ID" value="KAG8003267.1"/>
    <property type="molecule type" value="Genomic_DNA"/>
</dbReference>
<organism evidence="1 2">
    <name type="scientific">Nibea albiflora</name>
    <name type="common">Yellow drum</name>
    <name type="synonym">Corvina albiflora</name>
    <dbReference type="NCBI Taxonomy" id="240163"/>
    <lineage>
        <taxon>Eukaryota</taxon>
        <taxon>Metazoa</taxon>
        <taxon>Chordata</taxon>
        <taxon>Craniata</taxon>
        <taxon>Vertebrata</taxon>
        <taxon>Euteleostomi</taxon>
        <taxon>Actinopterygii</taxon>
        <taxon>Neopterygii</taxon>
        <taxon>Teleostei</taxon>
        <taxon>Neoteleostei</taxon>
        <taxon>Acanthomorphata</taxon>
        <taxon>Eupercaria</taxon>
        <taxon>Sciaenidae</taxon>
        <taxon>Nibea</taxon>
    </lineage>
</organism>